<gene>
    <name evidence="2" type="ORF">ODALV1_LOCUS30275</name>
</gene>
<feature type="transmembrane region" description="Helical" evidence="1">
    <location>
        <begin position="7"/>
        <end position="27"/>
    </location>
</feature>
<dbReference type="EMBL" id="CAXLJM020000161">
    <property type="protein sequence ID" value="CAL8144711.1"/>
    <property type="molecule type" value="Genomic_DNA"/>
</dbReference>
<evidence type="ECO:0000313" key="3">
    <source>
        <dbReference type="Proteomes" id="UP001642540"/>
    </source>
</evidence>
<keyword evidence="1" id="KW-0812">Transmembrane</keyword>
<keyword evidence="3" id="KW-1185">Reference proteome</keyword>
<comment type="caution">
    <text evidence="2">The sequence shown here is derived from an EMBL/GenBank/DDBJ whole genome shotgun (WGS) entry which is preliminary data.</text>
</comment>
<organism evidence="2 3">
    <name type="scientific">Orchesella dallaii</name>
    <dbReference type="NCBI Taxonomy" id="48710"/>
    <lineage>
        <taxon>Eukaryota</taxon>
        <taxon>Metazoa</taxon>
        <taxon>Ecdysozoa</taxon>
        <taxon>Arthropoda</taxon>
        <taxon>Hexapoda</taxon>
        <taxon>Collembola</taxon>
        <taxon>Entomobryomorpha</taxon>
        <taxon>Entomobryoidea</taxon>
        <taxon>Orchesellidae</taxon>
        <taxon>Orchesellinae</taxon>
        <taxon>Orchesella</taxon>
    </lineage>
</organism>
<feature type="transmembrane region" description="Helical" evidence="1">
    <location>
        <begin position="89"/>
        <end position="109"/>
    </location>
</feature>
<sequence>MKTILCLARVCIIIYTLLVNLLARSSILLPSNRGPLSVLYSGVNVGVYFISICYLVAMLRPGTQHELANLVNLLAEGRDSRLIGRTKRLQVGITVFLHSAFSIFIYPIFKLCLSYTTNIASLEAEARWHIFVELDDNKTVRNTADGGQEELQWWKKLIGFIFLFADIDQQTLCLGSALVLLIVIAKTLVESCTCFAASVRKTQNMFGSSDQLFLAARFLSLPDTRLSSRSTSTLRKNIMIHEISSGKVGLNWCNIFIVTYSFVAAIICLIRISLVCFLFLGRLRAHTLFPTDKGPLGILLAGFYVGQQIMCLCYMITMLRSNTHNGLLELINLIRTDVKRGALSSTKRFRIIGKVLFFSFVFVIASTSLKIHSVINLGLEKELQQKWYRIVELDENKANDIILSADKSQEYFPLWKGIISFLFVLSDVDQQGFIGGGSLVLLVLVAKTLESVCVHFASSIRDV</sequence>
<reference evidence="2 3" key="1">
    <citation type="submission" date="2024-08" db="EMBL/GenBank/DDBJ databases">
        <authorList>
            <person name="Cucini C."/>
            <person name="Frati F."/>
        </authorList>
    </citation>
    <scope>NUCLEOTIDE SEQUENCE [LARGE SCALE GENOMIC DNA]</scope>
</reference>
<feature type="transmembrane region" description="Helical" evidence="1">
    <location>
        <begin position="39"/>
        <end position="57"/>
    </location>
</feature>
<feature type="transmembrane region" description="Helical" evidence="1">
    <location>
        <begin position="296"/>
        <end position="317"/>
    </location>
</feature>
<evidence type="ECO:0008006" key="4">
    <source>
        <dbReference type="Google" id="ProtNLM"/>
    </source>
</evidence>
<name>A0ABP1S6A5_9HEXA</name>
<dbReference type="Proteomes" id="UP001642540">
    <property type="component" value="Unassembled WGS sequence"/>
</dbReference>
<protein>
    <recommendedName>
        <fullName evidence="4">Gustatory receptor</fullName>
    </recommendedName>
</protein>
<evidence type="ECO:0000313" key="2">
    <source>
        <dbReference type="EMBL" id="CAL8144711.1"/>
    </source>
</evidence>
<feature type="transmembrane region" description="Helical" evidence="1">
    <location>
        <begin position="355"/>
        <end position="379"/>
    </location>
</feature>
<feature type="transmembrane region" description="Helical" evidence="1">
    <location>
        <begin position="255"/>
        <end position="280"/>
    </location>
</feature>
<keyword evidence="1" id="KW-1133">Transmembrane helix</keyword>
<proteinExistence type="predicted"/>
<accession>A0ABP1S6A5</accession>
<evidence type="ECO:0000256" key="1">
    <source>
        <dbReference type="SAM" id="Phobius"/>
    </source>
</evidence>
<keyword evidence="1" id="KW-0472">Membrane</keyword>